<evidence type="ECO:0000313" key="3">
    <source>
        <dbReference type="Proteomes" id="UP000813444"/>
    </source>
</evidence>
<evidence type="ECO:0000313" key="2">
    <source>
        <dbReference type="EMBL" id="KAH7305487.1"/>
    </source>
</evidence>
<organism evidence="2 3">
    <name type="scientific">Stachybotrys elegans</name>
    <dbReference type="NCBI Taxonomy" id="80388"/>
    <lineage>
        <taxon>Eukaryota</taxon>
        <taxon>Fungi</taxon>
        <taxon>Dikarya</taxon>
        <taxon>Ascomycota</taxon>
        <taxon>Pezizomycotina</taxon>
        <taxon>Sordariomycetes</taxon>
        <taxon>Hypocreomycetidae</taxon>
        <taxon>Hypocreales</taxon>
        <taxon>Stachybotryaceae</taxon>
        <taxon>Stachybotrys</taxon>
    </lineage>
</organism>
<dbReference type="AlphaFoldDB" id="A0A8K0SJ50"/>
<protein>
    <submittedName>
        <fullName evidence="2">Uncharacterized protein</fullName>
    </submittedName>
</protein>
<accession>A0A8K0SJ50</accession>
<feature type="chain" id="PRO_5035440186" evidence="1">
    <location>
        <begin position="19"/>
        <end position="190"/>
    </location>
</feature>
<keyword evidence="3" id="KW-1185">Reference proteome</keyword>
<name>A0A8K0SJ50_9HYPO</name>
<gene>
    <name evidence="2" type="ORF">B0I35DRAFT_413882</name>
</gene>
<dbReference type="Proteomes" id="UP000813444">
    <property type="component" value="Unassembled WGS sequence"/>
</dbReference>
<evidence type="ECO:0000256" key="1">
    <source>
        <dbReference type="SAM" id="SignalP"/>
    </source>
</evidence>
<dbReference type="PROSITE" id="PS51257">
    <property type="entry name" value="PROKAR_LIPOPROTEIN"/>
    <property type="match status" value="1"/>
</dbReference>
<feature type="signal peptide" evidence="1">
    <location>
        <begin position="1"/>
        <end position="18"/>
    </location>
</feature>
<reference evidence="2" key="1">
    <citation type="journal article" date="2021" name="Nat. Commun.">
        <title>Genetic determinants of endophytism in the Arabidopsis root mycobiome.</title>
        <authorList>
            <person name="Mesny F."/>
            <person name="Miyauchi S."/>
            <person name="Thiergart T."/>
            <person name="Pickel B."/>
            <person name="Atanasova L."/>
            <person name="Karlsson M."/>
            <person name="Huettel B."/>
            <person name="Barry K.W."/>
            <person name="Haridas S."/>
            <person name="Chen C."/>
            <person name="Bauer D."/>
            <person name="Andreopoulos W."/>
            <person name="Pangilinan J."/>
            <person name="LaButti K."/>
            <person name="Riley R."/>
            <person name="Lipzen A."/>
            <person name="Clum A."/>
            <person name="Drula E."/>
            <person name="Henrissat B."/>
            <person name="Kohler A."/>
            <person name="Grigoriev I.V."/>
            <person name="Martin F.M."/>
            <person name="Hacquard S."/>
        </authorList>
    </citation>
    <scope>NUCLEOTIDE SEQUENCE</scope>
    <source>
        <strain evidence="2">MPI-CAGE-CH-0235</strain>
    </source>
</reference>
<keyword evidence="1" id="KW-0732">Signal</keyword>
<proteinExistence type="predicted"/>
<dbReference type="EMBL" id="JAGPNK010000018">
    <property type="protein sequence ID" value="KAH7305487.1"/>
    <property type="molecule type" value="Genomic_DNA"/>
</dbReference>
<comment type="caution">
    <text evidence="2">The sequence shown here is derived from an EMBL/GenBank/DDBJ whole genome shotgun (WGS) entry which is preliminary data.</text>
</comment>
<sequence>MQLSKSLALASLAALACAAPTESNELNTLSRRQHQEEAQGYCRGNPHREGHPFRYIMVFSEFGTIGTGGDPEIDNNGHVWVLNGACDIIGDESWNGGRGAVVVPFDGALEEEESISGWFANGALLNTWERPAAPTDVLYFINGEHTPGDDTGLPEAENFVCGESFSSQSFPAVYYWRICSFKPVCDVCEY</sequence>